<dbReference type="EMBL" id="JANYMP010000004">
    <property type="protein sequence ID" value="MCS7477231.1"/>
    <property type="molecule type" value="Genomic_DNA"/>
</dbReference>
<dbReference type="AlphaFoldDB" id="A0A9X2VID4"/>
<dbReference type="Pfam" id="PF13483">
    <property type="entry name" value="Lactamase_B_3"/>
    <property type="match status" value="1"/>
</dbReference>
<gene>
    <name evidence="2" type="ORF">NZH93_10240</name>
</gene>
<dbReference type="RefSeq" id="WP_259622743.1">
    <property type="nucleotide sequence ID" value="NZ_JANYMP010000004.1"/>
</dbReference>
<dbReference type="PANTHER" id="PTHR43546">
    <property type="entry name" value="UPF0173 METAL-DEPENDENT HYDROLASE MJ1163-RELATED"/>
    <property type="match status" value="1"/>
</dbReference>
<dbReference type="SMART" id="SM00849">
    <property type="entry name" value="Lactamase_B"/>
    <property type="match status" value="1"/>
</dbReference>
<accession>A0A9X2VID4</accession>
<dbReference type="InterPro" id="IPR036866">
    <property type="entry name" value="RibonucZ/Hydroxyglut_hydro"/>
</dbReference>
<evidence type="ECO:0000259" key="1">
    <source>
        <dbReference type="SMART" id="SM00849"/>
    </source>
</evidence>
<dbReference type="PANTHER" id="PTHR43546:SF3">
    <property type="entry name" value="UPF0173 METAL-DEPENDENT HYDROLASE MJ1163"/>
    <property type="match status" value="1"/>
</dbReference>
<proteinExistence type="predicted"/>
<evidence type="ECO:0000313" key="2">
    <source>
        <dbReference type="EMBL" id="MCS7477231.1"/>
    </source>
</evidence>
<dbReference type="InterPro" id="IPR001279">
    <property type="entry name" value="Metallo-B-lactamas"/>
</dbReference>
<name>A0A9X2VID4_9PSEU</name>
<organism evidence="2 3">
    <name type="scientific">Umezawaea endophytica</name>
    <dbReference type="NCBI Taxonomy" id="1654476"/>
    <lineage>
        <taxon>Bacteria</taxon>
        <taxon>Bacillati</taxon>
        <taxon>Actinomycetota</taxon>
        <taxon>Actinomycetes</taxon>
        <taxon>Pseudonocardiales</taxon>
        <taxon>Pseudonocardiaceae</taxon>
        <taxon>Umezawaea</taxon>
    </lineage>
</organism>
<reference evidence="2" key="1">
    <citation type="submission" date="2022-08" db="EMBL/GenBank/DDBJ databases">
        <authorList>
            <person name="Tistechok S."/>
            <person name="Samborskyy M."/>
            <person name="Roman I."/>
        </authorList>
    </citation>
    <scope>NUCLEOTIDE SEQUENCE</scope>
    <source>
        <strain evidence="2">DSM 103496</strain>
    </source>
</reference>
<evidence type="ECO:0000313" key="3">
    <source>
        <dbReference type="Proteomes" id="UP001141259"/>
    </source>
</evidence>
<dbReference type="SUPFAM" id="SSF56281">
    <property type="entry name" value="Metallo-hydrolase/oxidoreductase"/>
    <property type="match status" value="1"/>
</dbReference>
<protein>
    <submittedName>
        <fullName evidence="2">MBL fold metallo-hydrolase</fullName>
    </submittedName>
</protein>
<feature type="domain" description="Metallo-beta-lactamase" evidence="1">
    <location>
        <begin position="7"/>
        <end position="174"/>
    </location>
</feature>
<keyword evidence="3" id="KW-1185">Reference proteome</keyword>
<sequence length="213" mass="22575">MELIKFGHASVALERDGRRLVLDPGVFTDASALDGAEAVLITHEHVDHFQEDRIRAALADVPGLEVWTNPTVAAALDGLGSRVHAVGAGDAFTAAGFDVKVFGEWHAVIHPDIPVVRNVGFLVDDAVFHPGDALTAPDVPVDTLLLPAHAPWSRTADLVDYVREVKPGRVIGVHDALLSELGLGLVARMLGEGGPGTGAPYQRVAVDERVSVR</sequence>
<dbReference type="Gene3D" id="3.60.15.10">
    <property type="entry name" value="Ribonuclease Z/Hydroxyacylglutathione hydrolase-like"/>
    <property type="match status" value="1"/>
</dbReference>
<dbReference type="InterPro" id="IPR050114">
    <property type="entry name" value="UPF0173_UPF0282_UlaG_hydrolase"/>
</dbReference>
<comment type="caution">
    <text evidence="2">The sequence shown here is derived from an EMBL/GenBank/DDBJ whole genome shotgun (WGS) entry which is preliminary data.</text>
</comment>
<dbReference type="Proteomes" id="UP001141259">
    <property type="component" value="Unassembled WGS sequence"/>
</dbReference>